<dbReference type="PROSITE" id="PS51257">
    <property type="entry name" value="PROKAR_LIPOPROTEIN"/>
    <property type="match status" value="1"/>
</dbReference>
<dbReference type="AlphaFoldDB" id="A0A3B0TSP5"/>
<dbReference type="Pfam" id="PF14559">
    <property type="entry name" value="TPR_19"/>
    <property type="match status" value="1"/>
</dbReference>
<reference evidence="3" key="1">
    <citation type="submission" date="2018-06" db="EMBL/GenBank/DDBJ databases">
        <authorList>
            <person name="Zhirakovskaya E."/>
        </authorList>
    </citation>
    <scope>NUCLEOTIDE SEQUENCE</scope>
</reference>
<keyword evidence="1" id="KW-0677">Repeat</keyword>
<dbReference type="Pfam" id="PF13181">
    <property type="entry name" value="TPR_8"/>
    <property type="match status" value="1"/>
</dbReference>
<evidence type="ECO:0000256" key="1">
    <source>
        <dbReference type="ARBA" id="ARBA00022737"/>
    </source>
</evidence>
<dbReference type="EMBL" id="UOEP01000095">
    <property type="protein sequence ID" value="VAW19213.1"/>
    <property type="molecule type" value="Genomic_DNA"/>
</dbReference>
<gene>
    <name evidence="3" type="ORF">MNBD_BACTEROID01-1088</name>
</gene>
<dbReference type="PANTHER" id="PTHR45586">
    <property type="entry name" value="TPR REPEAT-CONTAINING PROTEIN PA4667"/>
    <property type="match status" value="1"/>
</dbReference>
<dbReference type="InterPro" id="IPR051012">
    <property type="entry name" value="CellSynth/LPSAsmb/PSIAsmb"/>
</dbReference>
<protein>
    <submittedName>
        <fullName evidence="3">TPR domain protein</fullName>
    </submittedName>
</protein>
<dbReference type="SMART" id="SM00028">
    <property type="entry name" value="TPR"/>
    <property type="match status" value="8"/>
</dbReference>
<keyword evidence="2" id="KW-0802">TPR repeat</keyword>
<dbReference type="PROSITE" id="PS50293">
    <property type="entry name" value="TPR_REGION"/>
    <property type="match status" value="1"/>
</dbReference>
<accession>A0A3B0TSP5</accession>
<dbReference type="PANTHER" id="PTHR45586:SF1">
    <property type="entry name" value="LIPOPOLYSACCHARIDE ASSEMBLY PROTEIN B"/>
    <property type="match status" value="1"/>
</dbReference>
<dbReference type="Gene3D" id="1.25.40.10">
    <property type="entry name" value="Tetratricopeptide repeat domain"/>
    <property type="match status" value="3"/>
</dbReference>
<dbReference type="PROSITE" id="PS50005">
    <property type="entry name" value="TPR"/>
    <property type="match status" value="3"/>
</dbReference>
<dbReference type="InterPro" id="IPR011990">
    <property type="entry name" value="TPR-like_helical_dom_sf"/>
</dbReference>
<dbReference type="InterPro" id="IPR019734">
    <property type="entry name" value="TPR_rpt"/>
</dbReference>
<evidence type="ECO:0000256" key="2">
    <source>
        <dbReference type="ARBA" id="ARBA00022803"/>
    </source>
</evidence>
<proteinExistence type="predicted"/>
<dbReference type="SUPFAM" id="SSF48452">
    <property type="entry name" value="TPR-like"/>
    <property type="match status" value="3"/>
</dbReference>
<organism evidence="3">
    <name type="scientific">hydrothermal vent metagenome</name>
    <dbReference type="NCBI Taxonomy" id="652676"/>
    <lineage>
        <taxon>unclassified sequences</taxon>
        <taxon>metagenomes</taxon>
        <taxon>ecological metagenomes</taxon>
    </lineage>
</organism>
<evidence type="ECO:0000313" key="3">
    <source>
        <dbReference type="EMBL" id="VAW19213.1"/>
    </source>
</evidence>
<dbReference type="Pfam" id="PF13431">
    <property type="entry name" value="TPR_17"/>
    <property type="match status" value="1"/>
</dbReference>
<sequence length="583" mass="67317">MKKLIIPVILFISLFYSCSTIKKGATEKKEGQPELKVPEITDEKQKEFEYLFVEALKEKMIGNPQRAIALLSSCLKIDPNSAASMYELANIYASNEDFTSAALLLDKAISINPQNKWYKLFLARIYQQSGKFEQAAEVYKQLMADYPDNLDMIYMDALMLKNAGKYDEAIDVYNRLEKKVGHNEQIAVAKQNLYVLAGKIKEAFAEIQKLIDLNPKEAKYYGLMADLYLSQGDKENALKYYNKILQMDPDNGFVQFSLSNYYEKEGDYEKAFEHTKLGFASKDVDLETKLQVYLMLSSDKAESKLPADKNEELIKLLIKTYPDDPRVYTVNAEYLIREHRLGEARAQLLKVLELNKSDYVIWERVLFIDNDLQDWQALYNDTKSALELFPNQPQVYFLNGVACIQLEKYEETLKIIDEGLEFVVDNPPLEGQMVLLKAEANYKLNDADKAYMLFDKAIKLNPDNYVALNNYAYYLSERGEHLDKAERMSGRVVEKFPDNPTYLDTYAWVLFKKKNYGLAKFYIESAMSNGGQDNPTLLEHYGDILFMLNKPGEAKKYWVKAKEAGNQSTILDRKIKNLKYYEK</sequence>
<name>A0A3B0TSP5_9ZZZZ</name>